<evidence type="ECO:0000313" key="3">
    <source>
        <dbReference type="EMBL" id="KAG2501840.1"/>
    </source>
</evidence>
<dbReference type="EMBL" id="JAEHOE010000001">
    <property type="protein sequence ID" value="KAG2501840.1"/>
    <property type="molecule type" value="Genomic_DNA"/>
</dbReference>
<dbReference type="SMART" id="SM00034">
    <property type="entry name" value="CLECT"/>
    <property type="match status" value="1"/>
</dbReference>
<dbReference type="Proteomes" id="UP000612055">
    <property type="component" value="Unassembled WGS sequence"/>
</dbReference>
<dbReference type="Pfam" id="PF00059">
    <property type="entry name" value="Lectin_C"/>
    <property type="match status" value="1"/>
</dbReference>
<name>A0A835YFF7_9CHLO</name>
<feature type="region of interest" description="Disordered" evidence="1">
    <location>
        <begin position="1"/>
        <end position="31"/>
    </location>
</feature>
<dbReference type="InterPro" id="IPR016186">
    <property type="entry name" value="C-type_lectin-like/link_sf"/>
</dbReference>
<sequence>MDEVMTVAKPPSPPRVASPSPLRPLPPPRPPGPPGTCCGGMCCGRLCCPVTWRVLGVVFPRLDFTPTGMPRVQARMTPDQVVNASNYIRHLPSLLARFSRGLQAAAVDIEVADNATLTTLSYQRPDGSGGTYYVASPDDVSAFMPALLKGRKYDAFVFIYQDWQDMGDTYPVPQVPSNAVGITWGSWNYYNMPWPVSVVFLRRHLQAQRSYIWNSMWSPQQTNVLEHEWGHVMEQYYGRKPGVTMANMHDFSLYSPGPGQPNYQSTWDSTWFDDFYYGSVWDPATSRWIGLNATVYGFGTPSNPATPPTWINAPSPPWPPLHFPPPPPSPPSPPSPPKPPAPPKTTPAGTVRLGSYLYEAYQWLATWSEAEAFCQGLGPNGHLASVLSGDEQKVIVQLASAIHRYSRYTEERYTCPWLGVDCRTAYPAGYTGTFKGCMEPANYTTWSDGSRSTPQTFAAYTNFAASQWGLWMDAPGQAGTLCACAFEPYDFQWLGRRCMYSWDTNPFICKRPA</sequence>
<organism evidence="3 4">
    <name type="scientific">Edaphochlamys debaryana</name>
    <dbReference type="NCBI Taxonomy" id="47281"/>
    <lineage>
        <taxon>Eukaryota</taxon>
        <taxon>Viridiplantae</taxon>
        <taxon>Chlorophyta</taxon>
        <taxon>core chlorophytes</taxon>
        <taxon>Chlorophyceae</taxon>
        <taxon>CS clade</taxon>
        <taxon>Chlamydomonadales</taxon>
        <taxon>Chlamydomonadales incertae sedis</taxon>
        <taxon>Edaphochlamys</taxon>
    </lineage>
</organism>
<gene>
    <name evidence="3" type="ORF">HYH03_000338</name>
</gene>
<feature type="domain" description="C-type lectin" evidence="2">
    <location>
        <begin position="353"/>
        <end position="485"/>
    </location>
</feature>
<proteinExistence type="predicted"/>
<dbReference type="AlphaFoldDB" id="A0A835YFF7"/>
<dbReference type="InterPro" id="IPR001304">
    <property type="entry name" value="C-type_lectin-like"/>
</dbReference>
<keyword evidence="4" id="KW-1185">Reference proteome</keyword>
<dbReference type="PROSITE" id="PS50041">
    <property type="entry name" value="C_TYPE_LECTIN_2"/>
    <property type="match status" value="1"/>
</dbReference>
<accession>A0A835YFF7</accession>
<feature type="region of interest" description="Disordered" evidence="1">
    <location>
        <begin position="321"/>
        <end position="348"/>
    </location>
</feature>
<evidence type="ECO:0000259" key="2">
    <source>
        <dbReference type="PROSITE" id="PS50041"/>
    </source>
</evidence>
<comment type="caution">
    <text evidence="3">The sequence shown here is derived from an EMBL/GenBank/DDBJ whole genome shotgun (WGS) entry which is preliminary data.</text>
</comment>
<feature type="compositionally biased region" description="Pro residues" evidence="1">
    <location>
        <begin position="10"/>
        <end position="31"/>
    </location>
</feature>
<evidence type="ECO:0000256" key="1">
    <source>
        <dbReference type="SAM" id="MobiDB-lite"/>
    </source>
</evidence>
<dbReference type="SUPFAM" id="SSF56436">
    <property type="entry name" value="C-type lectin-like"/>
    <property type="match status" value="1"/>
</dbReference>
<dbReference type="OrthoDB" id="9032708at2759"/>
<dbReference type="Gene3D" id="3.10.100.10">
    <property type="entry name" value="Mannose-Binding Protein A, subunit A"/>
    <property type="match status" value="1"/>
</dbReference>
<dbReference type="InterPro" id="IPR016187">
    <property type="entry name" value="CTDL_fold"/>
</dbReference>
<feature type="compositionally biased region" description="Pro residues" evidence="1">
    <location>
        <begin position="321"/>
        <end position="345"/>
    </location>
</feature>
<evidence type="ECO:0000313" key="4">
    <source>
        <dbReference type="Proteomes" id="UP000612055"/>
    </source>
</evidence>
<protein>
    <recommendedName>
        <fullName evidence="2">C-type lectin domain-containing protein</fullName>
    </recommendedName>
</protein>
<reference evidence="3" key="1">
    <citation type="journal article" date="2020" name="bioRxiv">
        <title>Comparative genomics of Chlamydomonas.</title>
        <authorList>
            <person name="Craig R.J."/>
            <person name="Hasan A.R."/>
            <person name="Ness R.W."/>
            <person name="Keightley P.D."/>
        </authorList>
    </citation>
    <scope>NUCLEOTIDE SEQUENCE</scope>
    <source>
        <strain evidence="3">CCAP 11/70</strain>
    </source>
</reference>